<feature type="region of interest" description="Disordered" evidence="16">
    <location>
        <begin position="360"/>
        <end position="384"/>
    </location>
</feature>
<dbReference type="EMBL" id="PZQS01000010">
    <property type="protein sequence ID" value="PVD23868.1"/>
    <property type="molecule type" value="Genomic_DNA"/>
</dbReference>
<keyword evidence="19" id="KW-1185">Reference proteome</keyword>
<dbReference type="PANTHER" id="PTHR10907">
    <property type="entry name" value="REGUCALCIN"/>
    <property type="match status" value="1"/>
</dbReference>
<evidence type="ECO:0000313" key="18">
    <source>
        <dbReference type="EMBL" id="PVD23868.1"/>
    </source>
</evidence>
<feature type="binding site" evidence="15">
    <location>
        <position position="121"/>
    </location>
    <ligand>
        <name>substrate</name>
    </ligand>
</feature>
<dbReference type="PRINTS" id="PR01791">
    <property type="entry name" value="REGUCALCIN"/>
</dbReference>
<comment type="cofactor">
    <cofactor evidence="2">
        <name>Ca(2+)</name>
        <dbReference type="ChEBI" id="CHEBI:29108"/>
    </cofactor>
</comment>
<evidence type="ECO:0000256" key="6">
    <source>
        <dbReference type="ARBA" id="ARBA00008853"/>
    </source>
</evidence>
<evidence type="ECO:0000256" key="11">
    <source>
        <dbReference type="ARBA" id="ARBA00022801"/>
    </source>
</evidence>
<evidence type="ECO:0000256" key="16">
    <source>
        <dbReference type="SAM" id="MobiDB-lite"/>
    </source>
</evidence>
<evidence type="ECO:0000256" key="7">
    <source>
        <dbReference type="ARBA" id="ARBA00013227"/>
    </source>
</evidence>
<accession>A0A2T7NRT4</accession>
<evidence type="ECO:0000256" key="3">
    <source>
        <dbReference type="ARBA" id="ARBA00001936"/>
    </source>
</evidence>
<dbReference type="PANTHER" id="PTHR10907:SF47">
    <property type="entry name" value="REGUCALCIN"/>
    <property type="match status" value="1"/>
</dbReference>
<reference evidence="18 19" key="1">
    <citation type="submission" date="2018-04" db="EMBL/GenBank/DDBJ databases">
        <title>The genome of golden apple snail Pomacea canaliculata provides insight into stress tolerance and invasive adaptation.</title>
        <authorList>
            <person name="Liu C."/>
            <person name="Liu B."/>
            <person name="Ren Y."/>
            <person name="Zhang Y."/>
            <person name="Wang H."/>
            <person name="Li S."/>
            <person name="Jiang F."/>
            <person name="Yin L."/>
            <person name="Zhang G."/>
            <person name="Qian W."/>
            <person name="Fan W."/>
        </authorList>
    </citation>
    <scope>NUCLEOTIDE SEQUENCE [LARGE SCALE GENOMIC DNA]</scope>
    <source>
        <strain evidence="18">SZHN2017</strain>
        <tissue evidence="18">Muscle</tissue>
    </source>
</reference>
<dbReference type="Proteomes" id="UP000245119">
    <property type="component" value="Linkage Group LG10"/>
</dbReference>
<keyword evidence="11" id="KW-0378">Hydrolase</keyword>
<evidence type="ECO:0000256" key="15">
    <source>
        <dbReference type="PIRSR" id="PIRSR605511-2"/>
    </source>
</evidence>
<comment type="caution">
    <text evidence="18">The sequence shown here is derived from an EMBL/GenBank/DDBJ whole genome shotgun (WGS) entry which is preliminary data.</text>
</comment>
<dbReference type="SUPFAM" id="SSF63829">
    <property type="entry name" value="Calcium-dependent phosphotriesterase"/>
    <property type="match status" value="1"/>
</dbReference>
<feature type="compositionally biased region" description="Basic and acidic residues" evidence="16">
    <location>
        <begin position="369"/>
        <end position="384"/>
    </location>
</feature>
<gene>
    <name evidence="18" type="ORF">C0Q70_17142</name>
</gene>
<evidence type="ECO:0000256" key="9">
    <source>
        <dbReference type="ARBA" id="ARBA00022490"/>
    </source>
</evidence>
<dbReference type="AlphaFoldDB" id="A0A2T7NRT4"/>
<feature type="active site" description="Proton donor/acceptor" evidence="14">
    <location>
        <position position="210"/>
    </location>
</feature>
<evidence type="ECO:0000256" key="14">
    <source>
        <dbReference type="PIRSR" id="PIRSR605511-1"/>
    </source>
</evidence>
<comment type="cofactor">
    <cofactor evidence="3">
        <name>Mn(2+)</name>
        <dbReference type="ChEBI" id="CHEBI:29035"/>
    </cofactor>
</comment>
<feature type="binding site" evidence="15">
    <location>
        <position position="103"/>
    </location>
    <ligand>
        <name>substrate</name>
    </ligand>
</feature>
<evidence type="ECO:0000256" key="12">
    <source>
        <dbReference type="ARBA" id="ARBA00022837"/>
    </source>
</evidence>
<dbReference type="GO" id="GO:0019853">
    <property type="term" value="P:L-ascorbic acid biosynthetic process"/>
    <property type="evidence" value="ECO:0007669"/>
    <property type="project" value="TreeGrafter"/>
</dbReference>
<dbReference type="GO" id="GO:0030234">
    <property type="term" value="F:enzyme regulator activity"/>
    <property type="evidence" value="ECO:0007669"/>
    <property type="project" value="InterPro"/>
</dbReference>
<dbReference type="EC" id="3.1.1.17" evidence="7"/>
<dbReference type="InterPro" id="IPR005511">
    <property type="entry name" value="SMP-30"/>
</dbReference>
<dbReference type="InterPro" id="IPR011042">
    <property type="entry name" value="6-blade_b-propeller_TolB-like"/>
</dbReference>
<dbReference type="FunFam" id="2.120.10.30:FF:000027">
    <property type="entry name" value="Regucalcin homologue"/>
    <property type="match status" value="1"/>
</dbReference>
<comment type="cofactor">
    <cofactor evidence="15">
        <name>Zn(2+)</name>
        <dbReference type="ChEBI" id="CHEBI:29105"/>
    </cofactor>
    <text evidence="15">Binds 1 divalent metal cation per subunit.</text>
</comment>
<dbReference type="STRING" id="400727.A0A2T7NRT4"/>
<dbReference type="GO" id="GO:0005509">
    <property type="term" value="F:calcium ion binding"/>
    <property type="evidence" value="ECO:0007669"/>
    <property type="project" value="InterPro"/>
</dbReference>
<evidence type="ECO:0000259" key="17">
    <source>
        <dbReference type="Pfam" id="PF08450"/>
    </source>
</evidence>
<protein>
    <recommendedName>
        <fullName evidence="8">Regucalcin</fullName>
        <ecNumber evidence="7">3.1.1.17</ecNumber>
    </recommendedName>
    <alternativeName>
        <fullName evidence="13">Gluconolactonase</fullName>
    </alternativeName>
</protein>
<evidence type="ECO:0000313" key="19">
    <source>
        <dbReference type="Proteomes" id="UP000245119"/>
    </source>
</evidence>
<keyword evidence="12" id="KW-0106">Calcium</keyword>
<comment type="catalytic activity">
    <reaction evidence="1">
        <text>D-glucono-1,5-lactone + H2O = D-gluconate + H(+)</text>
        <dbReference type="Rhea" id="RHEA:10440"/>
        <dbReference type="ChEBI" id="CHEBI:15377"/>
        <dbReference type="ChEBI" id="CHEBI:15378"/>
        <dbReference type="ChEBI" id="CHEBI:16217"/>
        <dbReference type="ChEBI" id="CHEBI:18391"/>
        <dbReference type="EC" id="3.1.1.17"/>
    </reaction>
</comment>
<feature type="binding site" evidence="15">
    <location>
        <position position="101"/>
    </location>
    <ligand>
        <name>substrate</name>
    </ligand>
</feature>
<organism evidence="18 19">
    <name type="scientific">Pomacea canaliculata</name>
    <name type="common">Golden apple snail</name>
    <dbReference type="NCBI Taxonomy" id="400727"/>
    <lineage>
        <taxon>Eukaryota</taxon>
        <taxon>Metazoa</taxon>
        <taxon>Spiralia</taxon>
        <taxon>Lophotrochozoa</taxon>
        <taxon>Mollusca</taxon>
        <taxon>Gastropoda</taxon>
        <taxon>Caenogastropoda</taxon>
        <taxon>Architaenioglossa</taxon>
        <taxon>Ampullarioidea</taxon>
        <taxon>Ampullariidae</taxon>
        <taxon>Pomacea</taxon>
    </lineage>
</organism>
<dbReference type="PRINTS" id="PR01790">
    <property type="entry name" value="SMP30FAMILY"/>
</dbReference>
<feature type="binding site" evidence="15">
    <location>
        <position position="19"/>
    </location>
    <ligand>
        <name>a divalent metal cation</name>
        <dbReference type="ChEBI" id="CHEBI:60240"/>
    </ligand>
</feature>
<evidence type="ECO:0000256" key="4">
    <source>
        <dbReference type="ARBA" id="ARBA00001946"/>
    </source>
</evidence>
<dbReference type="GO" id="GO:0004341">
    <property type="term" value="F:gluconolactonase activity"/>
    <property type="evidence" value="ECO:0007669"/>
    <property type="project" value="UniProtKB-EC"/>
</dbReference>
<dbReference type="InterPro" id="IPR013658">
    <property type="entry name" value="SGL"/>
</dbReference>
<keyword evidence="9" id="KW-0963">Cytoplasm</keyword>
<sequence length="384" mass="42371">MASPTVEVAIKNSCSKVGEGPHWDDTTQSLLYVDVIAHDVHRWNSVTGEDTKVHLKDTVGHVIPRRRGGYMVGLGRKLSLLEWETGTVTDIAEVDQETRNRVNDAKCDAKGRLWTGTMGAEVKPGVFEPAVGSLYSLDLDHTVKKWVSGIDLSNGFAWTEDNQTMFYIDSIPKKVYAFDYDLENGAISNQRTAVDLTSFDFDTDTYSVPDGMTIDTEGKLWVACFGAGAVFKFDPETGKTLQCVKIPAKQTTSVCWGGKNLDELYVTCGRLVKPEEYYLKEEPLAGSVFRVTGLGAKGRPANVFEDWDTGRIYNTETAVTDFNDVCLDVGVDGLEGKALTTYIVQSIQCDDSNVESRAKKQADGLQTAKKAEADRIAKKEEDDR</sequence>
<feature type="domain" description="SMP-30/Gluconolactonase/LRE-like region" evidence="17">
    <location>
        <begin position="17"/>
        <end position="268"/>
    </location>
</feature>
<dbReference type="GO" id="GO:0005737">
    <property type="term" value="C:cytoplasm"/>
    <property type="evidence" value="ECO:0007669"/>
    <property type="project" value="UniProtKB-SubCell"/>
</dbReference>
<evidence type="ECO:0000256" key="10">
    <source>
        <dbReference type="ARBA" id="ARBA00022723"/>
    </source>
</evidence>
<feature type="binding site" evidence="15">
    <location>
        <position position="210"/>
    </location>
    <ligand>
        <name>a divalent metal cation</name>
        <dbReference type="ChEBI" id="CHEBI:60240"/>
    </ligand>
</feature>
<feature type="binding site" evidence="15">
    <location>
        <position position="154"/>
    </location>
    <ligand>
        <name>a divalent metal cation</name>
        <dbReference type="ChEBI" id="CHEBI:60240"/>
    </ligand>
</feature>
<dbReference type="OrthoDB" id="423498at2759"/>
<evidence type="ECO:0000256" key="8">
    <source>
        <dbReference type="ARBA" id="ARBA00016808"/>
    </source>
</evidence>
<keyword evidence="15" id="KW-0862">Zinc</keyword>
<comment type="cofactor">
    <cofactor evidence="4">
        <name>Mg(2+)</name>
        <dbReference type="ChEBI" id="CHEBI:18420"/>
    </cofactor>
</comment>
<evidence type="ECO:0000256" key="5">
    <source>
        <dbReference type="ARBA" id="ARBA00004496"/>
    </source>
</evidence>
<dbReference type="Gene3D" id="2.120.10.30">
    <property type="entry name" value="TolB, C-terminal domain"/>
    <property type="match status" value="1"/>
</dbReference>
<comment type="subcellular location">
    <subcellularLocation>
        <location evidence="5">Cytoplasm</location>
    </subcellularLocation>
</comment>
<keyword evidence="10 15" id="KW-0479">Metal-binding</keyword>
<comment type="similarity">
    <text evidence="6">Belongs to the SMP-30/CGR1 family.</text>
</comment>
<dbReference type="InterPro" id="IPR008367">
    <property type="entry name" value="Regucalcin"/>
</dbReference>
<name>A0A2T7NRT4_POMCA</name>
<evidence type="ECO:0000256" key="2">
    <source>
        <dbReference type="ARBA" id="ARBA00001913"/>
    </source>
</evidence>
<evidence type="ECO:0000256" key="1">
    <source>
        <dbReference type="ARBA" id="ARBA00001589"/>
    </source>
</evidence>
<dbReference type="Pfam" id="PF08450">
    <property type="entry name" value="SGL"/>
    <property type="match status" value="1"/>
</dbReference>
<proteinExistence type="inferred from homology"/>
<evidence type="ECO:0000256" key="13">
    <source>
        <dbReference type="ARBA" id="ARBA00032464"/>
    </source>
</evidence>